<evidence type="ECO:0000313" key="2">
    <source>
        <dbReference type="Proteomes" id="UP000664032"/>
    </source>
</evidence>
<dbReference type="EMBL" id="JAFIQS020000005">
    <property type="protein sequence ID" value="KAH9481748.1"/>
    <property type="molecule type" value="Genomic_DNA"/>
</dbReference>
<reference evidence="1" key="1">
    <citation type="submission" date="2021-10" db="EMBL/GenBank/DDBJ databases">
        <title>Psilocybe cubensis genome.</title>
        <authorList>
            <person name="Mckernan K.J."/>
            <person name="Crawford S."/>
            <person name="Trippe A."/>
            <person name="Kane L.T."/>
            <person name="Mclaughlin S."/>
        </authorList>
    </citation>
    <scope>NUCLEOTIDE SEQUENCE</scope>
    <source>
        <strain evidence="1">MGC-MH-2018</strain>
    </source>
</reference>
<proteinExistence type="predicted"/>
<accession>A0ACB8H1G5</accession>
<name>A0ACB8H1G5_PSICU</name>
<dbReference type="Proteomes" id="UP000664032">
    <property type="component" value="Unassembled WGS sequence"/>
</dbReference>
<gene>
    <name evidence="1" type="ORF">JR316_0006275</name>
</gene>
<protein>
    <submittedName>
        <fullName evidence="1">Uncharacterized protein</fullName>
    </submittedName>
</protein>
<evidence type="ECO:0000313" key="1">
    <source>
        <dbReference type="EMBL" id="KAH9481748.1"/>
    </source>
</evidence>
<organism evidence="1 2">
    <name type="scientific">Psilocybe cubensis</name>
    <name type="common">Psychedelic mushroom</name>
    <name type="synonym">Stropharia cubensis</name>
    <dbReference type="NCBI Taxonomy" id="181762"/>
    <lineage>
        <taxon>Eukaryota</taxon>
        <taxon>Fungi</taxon>
        <taxon>Dikarya</taxon>
        <taxon>Basidiomycota</taxon>
        <taxon>Agaricomycotina</taxon>
        <taxon>Agaricomycetes</taxon>
        <taxon>Agaricomycetidae</taxon>
        <taxon>Agaricales</taxon>
        <taxon>Agaricineae</taxon>
        <taxon>Strophariaceae</taxon>
        <taxon>Psilocybe</taxon>
    </lineage>
</organism>
<keyword evidence="2" id="KW-1185">Reference proteome</keyword>
<comment type="caution">
    <text evidence="1">The sequence shown here is derived from an EMBL/GenBank/DDBJ whole genome shotgun (WGS) entry which is preliminary data.</text>
</comment>
<sequence length="1180" mass="134607">MEEDTILQQDYRQWERTHARMKESPPQNGHDYLKHAKNLLVLLEGVAELNPVAKAVVVSFKTAVMFEQDRRENDARVTAVFLAQTDVMRVLLDVDDIASRRRYRPNVEILRSNVTLNDILSAIQKEIKACGNSIDTYYKESRFVKFWKAQDWKNRMLGHINQFNQLRNELQQTLSVQVASGVEDIAVKMDEVLSRLYAPRYDWEKSLDMKTRGLEFMDPSWIEGPDTLRNLLLDTNDPSLPAMSPAGQAKDISTQIATDMQLSKVKREIQSSLDALCDRNMDMFELRLNFHAQQMEQVIMNSAHLVIQSLSGPSDRLLNKDLRQLWKEMDWIFCVENKFFVSALFEFYLDQFSSHKPTHNFIFPDNQTDDTVQLEKDREETLKKLLFSSTSVPKFTFLSRLGALTHPDAWTLEYIALHGHHITRAIDNDCSGFIRISEANSFTQQIPKGWTLPQWCAYSAAGWAYEARIYRRRMSKIMTVLTDMQAKVLESNRAYLIIFSLISFHATYHAFTREPTGQSIPPVTQELRELVKHKVLAQDALYRSHLQKLRWTVEDESTLHLLYGEMAPEKYILQFGTLMLEQFLSVSELCRTATIDAKDWLRLSSASRLMREVSLKRVSELQGISTFHGGIWSFVRQQLDTGALAEGMKPYTAQELTEYQDDLPILEDFPIPTDVAPYIQYSTWEQYLQTAGDEAKDLSVIPKTWNPLNDTALPHLVDRAYIKDFPMQGWNCDRCGETPAQQKRYRCIDISCPDFDLCQECYSLPQPEHKAVQHKFNHHVMLSTLWLMPEQEQKIALEILVVLEQIRQEISALQRSQSTVVKADMSERRGTPTDGPEASKSEEGAEEPKLEEASMDSSAVTPDERNGAVLRITDTDNAHDTEETTTPLSEKNEERDSGELESAEKRVDDAGHIATMPILEVTSTPQENATLVENDSPEQNLEITSLYPDENVHPIATVDALIGNEAETDITSDHAKPGAQSSDKDTKIEVAETIDVSSSSATNSLPLIKKFSCGRCSVELSLEMNFFRCVGHACRDYFVCSKCAFERFEEVDDAAHQWWHSLFVFRKDILFEEPSEQQKEVAGGNDQQVVSALEVSKDQIISQTIDNRISKLEQKFSELNAAIQSGQDSLASAIQSTLETKFDRITSLEAKVERLENKMDSMMTTLMELLGGLSEKKAFD</sequence>